<organism evidence="3 4">
    <name type="scientific">Pinctada imbricata</name>
    <name type="common">Atlantic pearl-oyster</name>
    <name type="synonym">Pinctada martensii</name>
    <dbReference type="NCBI Taxonomy" id="66713"/>
    <lineage>
        <taxon>Eukaryota</taxon>
        <taxon>Metazoa</taxon>
        <taxon>Spiralia</taxon>
        <taxon>Lophotrochozoa</taxon>
        <taxon>Mollusca</taxon>
        <taxon>Bivalvia</taxon>
        <taxon>Autobranchia</taxon>
        <taxon>Pteriomorphia</taxon>
        <taxon>Pterioida</taxon>
        <taxon>Pterioidea</taxon>
        <taxon>Pteriidae</taxon>
        <taxon>Pinctada</taxon>
    </lineage>
</organism>
<dbReference type="GO" id="GO:0003723">
    <property type="term" value="F:RNA binding"/>
    <property type="evidence" value="ECO:0007669"/>
    <property type="project" value="TreeGrafter"/>
</dbReference>
<dbReference type="InterPro" id="IPR016192">
    <property type="entry name" value="APOBEC/CMP_deaminase_Zn-bd"/>
</dbReference>
<proteinExistence type="predicted"/>
<keyword evidence="1" id="KW-0479">Metal-binding</keyword>
<dbReference type="GO" id="GO:0008270">
    <property type="term" value="F:zinc ion binding"/>
    <property type="evidence" value="ECO:0007669"/>
    <property type="project" value="InterPro"/>
</dbReference>
<gene>
    <name evidence="3" type="ORF">FSP39_022588</name>
</gene>
<sequence>MPIYSVPSQDEELFRVFWNSGFHSDEALWPGETRAVCVCYGETFTEIRKFKNIPTEEHAEELIIEHLMLYGTKRKFKIKLFINSSPCESCSSLLYDFLTTHDNFQIRLYVSALYNINRKSCEGHDHSKIPKNISKECEANLVCLKKSFKGKLKIKTFDKDVWAELTETLTFAATPPITDTVKFYYNRRLEFGRTREQEDEKMEDDFKLIK</sequence>
<evidence type="ECO:0000313" key="3">
    <source>
        <dbReference type="EMBL" id="KAK3098739.1"/>
    </source>
</evidence>
<comment type="caution">
    <text evidence="3">The sequence shown here is derived from an EMBL/GenBank/DDBJ whole genome shotgun (WGS) entry which is preliminary data.</text>
</comment>
<keyword evidence="4" id="KW-1185">Reference proteome</keyword>
<dbReference type="PANTHER" id="PTHR13857">
    <property type="entry name" value="MRNA EDITING ENZYME"/>
    <property type="match status" value="1"/>
</dbReference>
<dbReference type="Gene3D" id="3.40.140.10">
    <property type="entry name" value="Cytidine Deaminase, domain 2"/>
    <property type="match status" value="1"/>
</dbReference>
<dbReference type="GO" id="GO:0016554">
    <property type="term" value="P:cytidine to uridine editing"/>
    <property type="evidence" value="ECO:0007669"/>
    <property type="project" value="TreeGrafter"/>
</dbReference>
<evidence type="ECO:0000313" key="4">
    <source>
        <dbReference type="Proteomes" id="UP001186944"/>
    </source>
</evidence>
<evidence type="ECO:0008006" key="5">
    <source>
        <dbReference type="Google" id="ProtNLM"/>
    </source>
</evidence>
<dbReference type="EMBL" id="VSWD01000007">
    <property type="protein sequence ID" value="KAK3098739.1"/>
    <property type="molecule type" value="Genomic_DNA"/>
</dbReference>
<protein>
    <recommendedName>
        <fullName evidence="5">CMP/dCMP-type deaminase domain-containing protein</fullName>
    </recommendedName>
</protein>
<evidence type="ECO:0000256" key="1">
    <source>
        <dbReference type="ARBA" id="ARBA00022723"/>
    </source>
</evidence>
<dbReference type="GO" id="GO:0004126">
    <property type="term" value="F:cytidine deaminase activity"/>
    <property type="evidence" value="ECO:0007669"/>
    <property type="project" value="TreeGrafter"/>
</dbReference>
<name>A0AA88YCH9_PINIB</name>
<dbReference type="InterPro" id="IPR050610">
    <property type="entry name" value="APOBEC_Cyt_Deaminase"/>
</dbReference>
<dbReference type="Pfam" id="PF18778">
    <property type="entry name" value="NAD1"/>
    <property type="match status" value="1"/>
</dbReference>
<keyword evidence="2" id="KW-0378">Hydrolase</keyword>
<dbReference type="PROSITE" id="PS00903">
    <property type="entry name" value="CYT_DCMP_DEAMINASES_1"/>
    <property type="match status" value="1"/>
</dbReference>
<reference evidence="3" key="1">
    <citation type="submission" date="2019-08" db="EMBL/GenBank/DDBJ databases">
        <title>The improved chromosome-level genome for the pearl oyster Pinctada fucata martensii using PacBio sequencing and Hi-C.</title>
        <authorList>
            <person name="Zheng Z."/>
        </authorList>
    </citation>
    <scope>NUCLEOTIDE SEQUENCE</scope>
    <source>
        <strain evidence="3">ZZ-2019</strain>
        <tissue evidence="3">Adductor muscle</tissue>
    </source>
</reference>
<evidence type="ECO:0000256" key="2">
    <source>
        <dbReference type="ARBA" id="ARBA00022801"/>
    </source>
</evidence>
<dbReference type="AlphaFoldDB" id="A0AA88YCH9"/>
<dbReference type="Proteomes" id="UP001186944">
    <property type="component" value="Unassembled WGS sequence"/>
</dbReference>
<dbReference type="GO" id="GO:0005634">
    <property type="term" value="C:nucleus"/>
    <property type="evidence" value="ECO:0007669"/>
    <property type="project" value="TreeGrafter"/>
</dbReference>
<dbReference type="GO" id="GO:0005737">
    <property type="term" value="C:cytoplasm"/>
    <property type="evidence" value="ECO:0007669"/>
    <property type="project" value="TreeGrafter"/>
</dbReference>
<accession>A0AA88YCH9</accession>